<feature type="signal peptide" evidence="1">
    <location>
        <begin position="1"/>
        <end position="26"/>
    </location>
</feature>
<evidence type="ECO:0000313" key="3">
    <source>
        <dbReference type="Proteomes" id="UP000307749"/>
    </source>
</evidence>
<proteinExistence type="predicted"/>
<keyword evidence="3" id="KW-1185">Reference proteome</keyword>
<feature type="chain" id="PRO_5020633700" evidence="1">
    <location>
        <begin position="27"/>
        <end position="87"/>
    </location>
</feature>
<keyword evidence="1" id="KW-0732">Signal</keyword>
<dbReference type="RefSeq" id="WP_081127889.1">
    <property type="nucleotide sequence ID" value="NZ_DAHXOC010000011.1"/>
</dbReference>
<gene>
    <name evidence="2" type="ORF">B1806_04705</name>
</gene>
<protein>
    <submittedName>
        <fullName evidence="2">Uncharacterized protein</fullName>
    </submittedName>
</protein>
<reference evidence="2 3" key="1">
    <citation type="submission" date="2017-02" db="EMBL/GenBank/DDBJ databases">
        <title>Whole genome sequencing of Metallibacterium scheffleri DSM 24874 (T).</title>
        <authorList>
            <person name="Kumar S."/>
            <person name="Patil P."/>
            <person name="Patil P.B."/>
        </authorList>
    </citation>
    <scope>NUCLEOTIDE SEQUENCE [LARGE SCALE GENOMIC DNA]</scope>
    <source>
        <strain evidence="2 3">DSM 24874</strain>
    </source>
</reference>
<evidence type="ECO:0000313" key="2">
    <source>
        <dbReference type="EMBL" id="THD11195.1"/>
    </source>
</evidence>
<accession>A0A4S3KQ81</accession>
<dbReference type="Proteomes" id="UP000307749">
    <property type="component" value="Unassembled WGS sequence"/>
</dbReference>
<dbReference type="EMBL" id="MWQO01000015">
    <property type="protein sequence ID" value="THD11195.1"/>
    <property type="molecule type" value="Genomic_DNA"/>
</dbReference>
<dbReference type="AlphaFoldDB" id="A0A4S3KQ81"/>
<name>A0A4S3KQ81_9GAMM</name>
<comment type="caution">
    <text evidence="2">The sequence shown here is derived from an EMBL/GenBank/DDBJ whole genome shotgun (WGS) entry which is preliminary data.</text>
</comment>
<dbReference type="STRING" id="993689.GCA_002077135_02318"/>
<organism evidence="2 3">
    <name type="scientific">Metallibacterium scheffleri</name>
    <dbReference type="NCBI Taxonomy" id="993689"/>
    <lineage>
        <taxon>Bacteria</taxon>
        <taxon>Pseudomonadati</taxon>
        <taxon>Pseudomonadota</taxon>
        <taxon>Gammaproteobacteria</taxon>
        <taxon>Lysobacterales</taxon>
        <taxon>Rhodanobacteraceae</taxon>
        <taxon>Metallibacterium</taxon>
    </lineage>
</organism>
<evidence type="ECO:0000256" key="1">
    <source>
        <dbReference type="SAM" id="SignalP"/>
    </source>
</evidence>
<sequence>MHVKTEVYAAVAAAALSALTLLGARAGCNMGVMHHPARSVVVTTTQLPEVAIISLASSRSSDTADRAGAGLDTGMPYYSFAQRSIRL</sequence>